<dbReference type="GeneID" id="80519008"/>
<protein>
    <submittedName>
        <fullName evidence="1">Putative orfan</fullName>
    </submittedName>
</protein>
<accession>A0A6N1NT23</accession>
<dbReference type="EMBL" id="KY523104">
    <property type="protein sequence ID" value="QKU35577.1"/>
    <property type="molecule type" value="Genomic_DNA"/>
</dbReference>
<reference evidence="1" key="2">
    <citation type="journal article" date="2018" name="Nat. Commun.">
        <title>Tailed giant Tupanvirus possesses the most complete translational apparatus of the known virosphere.</title>
        <authorList>
            <person name="Abrahao J."/>
            <person name="Silva L."/>
            <person name="Silva L.S."/>
            <person name="Khalil J.Y.B."/>
            <person name="Rodrigues R."/>
            <person name="Arantes T."/>
            <person name="Assis F."/>
            <person name="Boratto P."/>
            <person name="Andrade M."/>
            <person name="Kroon E.G."/>
            <person name="Ribeiro B."/>
            <person name="Bergier I."/>
            <person name="Seligmann H."/>
            <person name="Ghigo E."/>
            <person name="Colson P."/>
            <person name="Levasseur A."/>
            <person name="Kroemer G."/>
            <person name="Raoult D."/>
            <person name="La Scola B."/>
        </authorList>
    </citation>
    <scope>NUCLEOTIDE SEQUENCE [LARGE SCALE GENOMIC DNA]</scope>
    <source>
        <strain evidence="1">Soda lake</strain>
    </source>
</reference>
<evidence type="ECO:0000313" key="1">
    <source>
        <dbReference type="EMBL" id="QKU35577.1"/>
    </source>
</evidence>
<dbReference type="KEGG" id="vg:80519008"/>
<proteinExistence type="predicted"/>
<reference evidence="1" key="1">
    <citation type="submission" date="2017-01" db="EMBL/GenBank/DDBJ databases">
        <authorList>
            <person name="Assis F.L."/>
            <person name="Abrahao J.S."/>
            <person name="Silva L."/>
            <person name="Khalil J.B."/>
            <person name="Rodrigues R."/>
            <person name="Silva L.S."/>
            <person name="Arantes T."/>
            <person name="Boratto P."/>
            <person name="Andrade M."/>
            <person name="Kroon E.G."/>
            <person name="Ribeiro B."/>
            <person name="Bergier I."/>
            <person name="Seligmann H."/>
            <person name="Ghigo E."/>
            <person name="Colson P."/>
            <person name="Levasseur A."/>
            <person name="Raoult D."/>
            <person name="Scola B.L."/>
        </authorList>
    </citation>
    <scope>NUCLEOTIDE SEQUENCE</scope>
    <source>
        <strain evidence="1">Soda lake</strain>
    </source>
</reference>
<sequence>MADLGTAFDMLKPIVRDKVKGPFYLFKCVYCGSTDVFALLNDGGSIQNCNRCGQTYRAKIIR</sequence>
<name>A0A6N1NT23_9VIRU</name>
<dbReference type="RefSeq" id="YP_010782244.1">
    <property type="nucleotide sequence ID" value="NC_075039.1"/>
</dbReference>
<organism evidence="1">
    <name type="scientific">Tupanvirus soda lake</name>
    <dbReference type="NCBI Taxonomy" id="2126985"/>
    <lineage>
        <taxon>Viruses</taxon>
        <taxon>Varidnaviria</taxon>
        <taxon>Bamfordvirae</taxon>
        <taxon>Nucleocytoviricota</taxon>
        <taxon>Megaviricetes</taxon>
        <taxon>Imitervirales</taxon>
        <taxon>Mimiviridae</taxon>
        <taxon>Megamimivirinae</taxon>
        <taxon>Tupanvirus</taxon>
        <taxon>Tupanvirus salinum</taxon>
    </lineage>
</organism>